<name>A0A0D8XX65_DICVI</name>
<reference evidence="2 3" key="1">
    <citation type="submission" date="2013-11" db="EMBL/GenBank/DDBJ databases">
        <title>Draft genome of the bovine lungworm Dictyocaulus viviparus.</title>
        <authorList>
            <person name="Mitreva M."/>
        </authorList>
    </citation>
    <scope>NUCLEOTIDE SEQUENCE [LARGE SCALE GENOMIC DNA]</scope>
    <source>
        <strain evidence="2 3">HannoverDv2000</strain>
    </source>
</reference>
<feature type="compositionally biased region" description="Acidic residues" evidence="1">
    <location>
        <begin position="135"/>
        <end position="146"/>
    </location>
</feature>
<proteinExistence type="predicted"/>
<evidence type="ECO:0000256" key="1">
    <source>
        <dbReference type="SAM" id="MobiDB-lite"/>
    </source>
</evidence>
<keyword evidence="3" id="KW-1185">Reference proteome</keyword>
<accession>A0A0D8XX65</accession>
<sequence length="146" mass="17198">MFQLSPSALYFELEASTSRTECEVNESEVTHMLALTVIARLHDWCLQILWIMVYCVMSFCGDKKSLVSIWQFHKRREQYQQKPPQTSQRHSDLADLEMKLLRHLTSPLLVNLRPVTRASKKRVTSRPPSPQLFDIQEETDEYERTQ</sequence>
<evidence type="ECO:0000313" key="3">
    <source>
        <dbReference type="Proteomes" id="UP000053766"/>
    </source>
</evidence>
<feature type="region of interest" description="Disordered" evidence="1">
    <location>
        <begin position="119"/>
        <end position="146"/>
    </location>
</feature>
<dbReference type="Proteomes" id="UP000053766">
    <property type="component" value="Unassembled WGS sequence"/>
</dbReference>
<evidence type="ECO:0000313" key="2">
    <source>
        <dbReference type="EMBL" id="KJH48359.1"/>
    </source>
</evidence>
<reference evidence="3" key="2">
    <citation type="journal article" date="2016" name="Sci. Rep.">
        <title>Dictyocaulus viviparus genome, variome and transcriptome elucidate lungworm biology and support future intervention.</title>
        <authorList>
            <person name="McNulty S.N."/>
            <person name="Strube C."/>
            <person name="Rosa B.A."/>
            <person name="Martin J.C."/>
            <person name="Tyagi R."/>
            <person name="Choi Y.J."/>
            <person name="Wang Q."/>
            <person name="Hallsworth Pepin K."/>
            <person name="Zhang X."/>
            <person name="Ozersky P."/>
            <person name="Wilson R.K."/>
            <person name="Sternberg P.W."/>
            <person name="Gasser R.B."/>
            <person name="Mitreva M."/>
        </authorList>
    </citation>
    <scope>NUCLEOTIDE SEQUENCE [LARGE SCALE GENOMIC DNA]</scope>
    <source>
        <strain evidence="3">HannoverDv2000</strain>
    </source>
</reference>
<protein>
    <submittedName>
        <fullName evidence="2">Uncharacterized protein</fullName>
    </submittedName>
</protein>
<dbReference type="OrthoDB" id="5863856at2759"/>
<organism evidence="2 3">
    <name type="scientific">Dictyocaulus viviparus</name>
    <name type="common">Bovine lungworm</name>
    <dbReference type="NCBI Taxonomy" id="29172"/>
    <lineage>
        <taxon>Eukaryota</taxon>
        <taxon>Metazoa</taxon>
        <taxon>Ecdysozoa</taxon>
        <taxon>Nematoda</taxon>
        <taxon>Chromadorea</taxon>
        <taxon>Rhabditida</taxon>
        <taxon>Rhabditina</taxon>
        <taxon>Rhabditomorpha</taxon>
        <taxon>Strongyloidea</taxon>
        <taxon>Metastrongylidae</taxon>
        <taxon>Dictyocaulus</taxon>
    </lineage>
</organism>
<dbReference type="EMBL" id="KN716270">
    <property type="protein sequence ID" value="KJH48359.1"/>
    <property type="molecule type" value="Genomic_DNA"/>
</dbReference>
<gene>
    <name evidence="2" type="ORF">DICVIV_05535</name>
</gene>
<dbReference type="AlphaFoldDB" id="A0A0D8XX65"/>